<comment type="caution">
    <text evidence="1">The sequence shown here is derived from an EMBL/GenBank/DDBJ whole genome shotgun (WGS) entry which is preliminary data.</text>
</comment>
<dbReference type="Gene3D" id="2.60.120.10">
    <property type="entry name" value="Jelly Rolls"/>
    <property type="match status" value="1"/>
</dbReference>
<dbReference type="EMBL" id="LAZR01060913">
    <property type="protein sequence ID" value="KKK64680.1"/>
    <property type="molecule type" value="Genomic_DNA"/>
</dbReference>
<dbReference type="AlphaFoldDB" id="A0A0F8XTW3"/>
<evidence type="ECO:0000313" key="1">
    <source>
        <dbReference type="EMBL" id="KKK64680.1"/>
    </source>
</evidence>
<gene>
    <name evidence="1" type="ORF">LCGC14_2981760</name>
</gene>
<organism evidence="1">
    <name type="scientific">marine sediment metagenome</name>
    <dbReference type="NCBI Taxonomy" id="412755"/>
    <lineage>
        <taxon>unclassified sequences</taxon>
        <taxon>metagenomes</taxon>
        <taxon>ecological metagenomes</taxon>
    </lineage>
</organism>
<proteinExistence type="predicted"/>
<dbReference type="SUPFAM" id="SSF51182">
    <property type="entry name" value="RmlC-like cupins"/>
    <property type="match status" value="1"/>
</dbReference>
<dbReference type="InterPro" id="IPR011051">
    <property type="entry name" value="RmlC_Cupin_sf"/>
</dbReference>
<dbReference type="InterPro" id="IPR014710">
    <property type="entry name" value="RmlC-like_jellyroll"/>
</dbReference>
<reference evidence="1" key="1">
    <citation type="journal article" date="2015" name="Nature">
        <title>Complex archaea that bridge the gap between prokaryotes and eukaryotes.</title>
        <authorList>
            <person name="Spang A."/>
            <person name="Saw J.H."/>
            <person name="Jorgensen S.L."/>
            <person name="Zaremba-Niedzwiedzka K."/>
            <person name="Martijn J."/>
            <person name="Lind A.E."/>
            <person name="van Eijk R."/>
            <person name="Schleper C."/>
            <person name="Guy L."/>
            <person name="Ettema T.J."/>
        </authorList>
    </citation>
    <scope>NUCLEOTIDE SEQUENCE</scope>
</reference>
<sequence length="140" mass="16268">MEFIYSRVLPGELLHVIKKLSEVEFQEEFRKDIIDADNFIQCSSLKMDAGHTFKPHKHIYKDRHYPRQIAQESWVVIRGSVRCVFYDLDDTILSEPILKAGDASFTLAGGHTYVILEDNTTVYEFKTGPYEGQEFDKTFI</sequence>
<evidence type="ECO:0008006" key="2">
    <source>
        <dbReference type="Google" id="ProtNLM"/>
    </source>
</evidence>
<name>A0A0F8XTW3_9ZZZZ</name>
<protein>
    <recommendedName>
        <fullName evidence="2">Sugar 3,4-ketoisomerase QdtA cupin domain-containing protein</fullName>
    </recommendedName>
</protein>
<accession>A0A0F8XTW3</accession>